<dbReference type="InParanoid" id="A0A1V9X2Z5"/>
<evidence type="ECO:0000313" key="3">
    <source>
        <dbReference type="Proteomes" id="UP000192247"/>
    </source>
</evidence>
<feature type="region of interest" description="Disordered" evidence="1">
    <location>
        <begin position="28"/>
        <end position="48"/>
    </location>
</feature>
<reference evidence="2 3" key="1">
    <citation type="journal article" date="2017" name="Gigascience">
        <title>Draft genome of the honey bee ectoparasitic mite, Tropilaelaps mercedesae, is shaped by the parasitic life history.</title>
        <authorList>
            <person name="Dong X."/>
            <person name="Armstrong S.D."/>
            <person name="Xia D."/>
            <person name="Makepeace B.L."/>
            <person name="Darby A.C."/>
            <person name="Kadowaki T."/>
        </authorList>
    </citation>
    <scope>NUCLEOTIDE SEQUENCE [LARGE SCALE GENOMIC DNA]</scope>
    <source>
        <strain evidence="2">Wuxi-XJTLU</strain>
    </source>
</reference>
<dbReference type="AlphaFoldDB" id="A0A1V9X2Z5"/>
<comment type="caution">
    <text evidence="2">The sequence shown here is derived from an EMBL/GenBank/DDBJ whole genome shotgun (WGS) entry which is preliminary data.</text>
</comment>
<protein>
    <submittedName>
        <fullName evidence="2">Uncharacterized protein</fullName>
    </submittedName>
</protein>
<accession>A0A1V9X2Z5</accession>
<evidence type="ECO:0000313" key="2">
    <source>
        <dbReference type="EMBL" id="OQR67857.1"/>
    </source>
</evidence>
<evidence type="ECO:0000256" key="1">
    <source>
        <dbReference type="SAM" id="MobiDB-lite"/>
    </source>
</evidence>
<sequence>MYSARNASLRRMANTLLRLIRKSTKRTPTTCPYWSMRPNGLRPPTSGS</sequence>
<keyword evidence="3" id="KW-1185">Reference proteome</keyword>
<dbReference type="EMBL" id="MNPL01027089">
    <property type="protein sequence ID" value="OQR67857.1"/>
    <property type="molecule type" value="Genomic_DNA"/>
</dbReference>
<organism evidence="2 3">
    <name type="scientific">Tropilaelaps mercedesae</name>
    <dbReference type="NCBI Taxonomy" id="418985"/>
    <lineage>
        <taxon>Eukaryota</taxon>
        <taxon>Metazoa</taxon>
        <taxon>Ecdysozoa</taxon>
        <taxon>Arthropoda</taxon>
        <taxon>Chelicerata</taxon>
        <taxon>Arachnida</taxon>
        <taxon>Acari</taxon>
        <taxon>Parasitiformes</taxon>
        <taxon>Mesostigmata</taxon>
        <taxon>Gamasina</taxon>
        <taxon>Dermanyssoidea</taxon>
        <taxon>Laelapidae</taxon>
        <taxon>Tropilaelaps</taxon>
    </lineage>
</organism>
<proteinExistence type="predicted"/>
<dbReference type="Proteomes" id="UP000192247">
    <property type="component" value="Unassembled WGS sequence"/>
</dbReference>
<name>A0A1V9X2Z5_9ACAR</name>
<gene>
    <name evidence="2" type="ORF">BIW11_13267</name>
</gene>